<name>A0ABT9C8H6_9BACL</name>
<dbReference type="InterPro" id="IPR050312">
    <property type="entry name" value="IolE/XylAMocC-like"/>
</dbReference>
<proteinExistence type="predicted"/>
<dbReference type="InterPro" id="IPR036237">
    <property type="entry name" value="Xyl_isomerase-like_sf"/>
</dbReference>
<dbReference type="Pfam" id="PF01261">
    <property type="entry name" value="AP_endonuc_2"/>
    <property type="match status" value="1"/>
</dbReference>
<feature type="domain" description="Xylose isomerase-like TIM barrel" evidence="1">
    <location>
        <begin position="25"/>
        <end position="273"/>
    </location>
</feature>
<organism evidence="2 3">
    <name type="scientific">Paenibacillus lacisoli</name>
    <dbReference type="NCBI Taxonomy" id="3064525"/>
    <lineage>
        <taxon>Bacteria</taxon>
        <taxon>Bacillati</taxon>
        <taxon>Bacillota</taxon>
        <taxon>Bacilli</taxon>
        <taxon>Bacillales</taxon>
        <taxon>Paenibacillaceae</taxon>
        <taxon>Paenibacillus</taxon>
    </lineage>
</organism>
<dbReference type="PANTHER" id="PTHR12110:SF21">
    <property type="entry name" value="XYLOSE ISOMERASE-LIKE TIM BARREL DOMAIN-CONTAINING PROTEIN"/>
    <property type="match status" value="1"/>
</dbReference>
<dbReference type="EMBL" id="JAUQTB010000002">
    <property type="protein sequence ID" value="MDO7905550.1"/>
    <property type="molecule type" value="Genomic_DNA"/>
</dbReference>
<reference evidence="2 3" key="1">
    <citation type="submission" date="2023-07" db="EMBL/GenBank/DDBJ databases">
        <title>Paenibacillus sp. JX-17 nov. isolated from soil.</title>
        <authorList>
            <person name="Wan Y."/>
            <person name="Liu B."/>
        </authorList>
    </citation>
    <scope>NUCLEOTIDE SEQUENCE [LARGE SCALE GENOMIC DNA]</scope>
    <source>
        <strain evidence="2 3">JX-17</strain>
    </source>
</reference>
<keyword evidence="3" id="KW-1185">Reference proteome</keyword>
<dbReference type="Gene3D" id="3.20.20.150">
    <property type="entry name" value="Divalent-metal-dependent TIM barrel enzymes"/>
    <property type="match status" value="1"/>
</dbReference>
<dbReference type="PANTHER" id="PTHR12110">
    <property type="entry name" value="HYDROXYPYRUVATE ISOMERASE"/>
    <property type="match status" value="1"/>
</dbReference>
<dbReference type="RefSeq" id="WP_305022757.1">
    <property type="nucleotide sequence ID" value="NZ_JAUQTB010000002.1"/>
</dbReference>
<evidence type="ECO:0000259" key="1">
    <source>
        <dbReference type="Pfam" id="PF01261"/>
    </source>
</evidence>
<gene>
    <name evidence="2" type="ORF">Q5741_03890</name>
</gene>
<evidence type="ECO:0000313" key="2">
    <source>
        <dbReference type="EMBL" id="MDO7905550.1"/>
    </source>
</evidence>
<dbReference type="Proteomes" id="UP001240171">
    <property type="component" value="Unassembled WGS sequence"/>
</dbReference>
<keyword evidence="2" id="KW-0413">Isomerase</keyword>
<protein>
    <submittedName>
        <fullName evidence="2">Sugar phosphate isomerase/epimerase</fullName>
    </submittedName>
</protein>
<evidence type="ECO:0000313" key="3">
    <source>
        <dbReference type="Proteomes" id="UP001240171"/>
    </source>
</evidence>
<accession>A0ABT9C8H6</accession>
<dbReference type="GO" id="GO:0016853">
    <property type="term" value="F:isomerase activity"/>
    <property type="evidence" value="ECO:0007669"/>
    <property type="project" value="UniProtKB-KW"/>
</dbReference>
<comment type="caution">
    <text evidence="2">The sequence shown here is derived from an EMBL/GenBank/DDBJ whole genome shotgun (WGS) entry which is preliminary data.</text>
</comment>
<dbReference type="SUPFAM" id="SSF51658">
    <property type="entry name" value="Xylose isomerase-like"/>
    <property type="match status" value="1"/>
</dbReference>
<dbReference type="InterPro" id="IPR013022">
    <property type="entry name" value="Xyl_isomerase-like_TIM-brl"/>
</dbReference>
<sequence>MNAPLHLGIRAHDFGQLPLPQLLSKLQQYQFQHIQFAVRKSFPSSVPRFGALSPGTAAYYRQAFERAGIHIAVLGCYVNITHSEVDQREQALTDFGVHLRLARDFGASLVGTETGSVGQGYTEANFTEEAFLRAVDSVRRMVIEAEQFGVTVGIEAGLNHPLYTAKLTRRLLELIPSPNLQIILDCANLMRPENAERPADVIEEALELLGDRIAVIHLKDFRLEDGQIRIVPAGQGELPFAPILHYMKYQRPHLHGILESTSEPHIADSVQMLNQLYDRL</sequence>